<feature type="region of interest" description="Disordered" evidence="1">
    <location>
        <begin position="71"/>
        <end position="97"/>
    </location>
</feature>
<keyword evidence="3" id="KW-1185">Reference proteome</keyword>
<accession>V6KXT6</accession>
<dbReference type="AlphaFoldDB" id="V6KXT6"/>
<gene>
    <name evidence="2" type="ORF">M878_00320</name>
</gene>
<evidence type="ECO:0000313" key="2">
    <source>
        <dbReference type="EMBL" id="EST36823.1"/>
    </source>
</evidence>
<dbReference type="Proteomes" id="UP000017984">
    <property type="component" value="Chromosome"/>
</dbReference>
<dbReference type="PATRIC" id="fig|1352936.5.peg.74"/>
<reference evidence="2 3" key="1">
    <citation type="journal article" date="2014" name="Genome Announc.">
        <title>Draft Genome Sequence of Streptomyces roseochromogenes subsp. oscitans DS 12.976, Producer of the Aminocoumarin Antibiotic Clorobiocin.</title>
        <authorList>
            <person name="Ruckert C."/>
            <person name="Kalinowski J."/>
            <person name="Heide L."/>
            <person name="Apel A.K."/>
        </authorList>
    </citation>
    <scope>NUCLEOTIDE SEQUENCE [LARGE SCALE GENOMIC DNA]</scope>
    <source>
        <strain evidence="2 3">DS 12.976</strain>
    </source>
</reference>
<proteinExistence type="predicted"/>
<name>V6KXT6_STRRC</name>
<protein>
    <submittedName>
        <fullName evidence="2">Uncharacterized protein</fullName>
    </submittedName>
</protein>
<comment type="caution">
    <text evidence="2">The sequence shown here is derived from an EMBL/GenBank/DDBJ whole genome shotgun (WGS) entry which is preliminary data.</text>
</comment>
<organism evidence="2 3">
    <name type="scientific">Streptomyces roseochromogenus subsp. oscitans DS 12.976</name>
    <dbReference type="NCBI Taxonomy" id="1352936"/>
    <lineage>
        <taxon>Bacteria</taxon>
        <taxon>Bacillati</taxon>
        <taxon>Actinomycetota</taxon>
        <taxon>Actinomycetes</taxon>
        <taxon>Kitasatosporales</taxon>
        <taxon>Streptomycetaceae</taxon>
        <taxon>Streptomyces</taxon>
    </lineage>
</organism>
<sequence length="97" mass="10475">MLRIMQHYGLLAGQSASVRICAGNLADVAPARLRHDATDSSWCEPADALIGLLQNRVMSDTINRLFSAGRSFADPSPRVTDDRADQRVQAGIAHSAK</sequence>
<dbReference type="HOGENOM" id="CLU_2345537_0_0_11"/>
<dbReference type="EMBL" id="AWQX01000004">
    <property type="protein sequence ID" value="EST36823.1"/>
    <property type="molecule type" value="Genomic_DNA"/>
</dbReference>
<evidence type="ECO:0000256" key="1">
    <source>
        <dbReference type="SAM" id="MobiDB-lite"/>
    </source>
</evidence>
<evidence type="ECO:0000313" key="3">
    <source>
        <dbReference type="Proteomes" id="UP000017984"/>
    </source>
</evidence>